<dbReference type="EMBL" id="QUNF01000003">
    <property type="protein sequence ID" value="REG92087.1"/>
    <property type="molecule type" value="Genomic_DNA"/>
</dbReference>
<dbReference type="SUPFAM" id="SSF50939">
    <property type="entry name" value="Sialidases"/>
    <property type="match status" value="1"/>
</dbReference>
<dbReference type="InterPro" id="IPR011040">
    <property type="entry name" value="Sialidase"/>
</dbReference>
<dbReference type="Pfam" id="PF13088">
    <property type="entry name" value="BNR_2"/>
    <property type="match status" value="1"/>
</dbReference>
<dbReference type="Gene3D" id="2.120.10.10">
    <property type="match status" value="1"/>
</dbReference>
<dbReference type="InterPro" id="IPR036278">
    <property type="entry name" value="Sialidase_sf"/>
</dbReference>
<evidence type="ECO:0000313" key="3">
    <source>
        <dbReference type="Proteomes" id="UP000256405"/>
    </source>
</evidence>
<reference evidence="2 3" key="1">
    <citation type="submission" date="2018-08" db="EMBL/GenBank/DDBJ databases">
        <title>Genomic Encyclopedia of Archaeal and Bacterial Type Strains, Phase II (KMG-II): from individual species to whole genera.</title>
        <authorList>
            <person name="Goeker M."/>
        </authorList>
    </citation>
    <scope>NUCLEOTIDE SEQUENCE [LARGE SCALE GENOMIC DNA]</scope>
    <source>
        <strain evidence="2 3">DSM 15986</strain>
    </source>
</reference>
<sequence>MLRILFAFLFAMILPSQLLWAQEIKVNTLVDESIFPIQDQHAHGSSILYLPNGDLLAVWFQGSGERKADDVRIMGARKIQGQPNWTKPFLMADTPGIPDCNPVLFLNQNNELFLVWIAVLANQWEQSILRVRRSTDFLQEAAPRWTWQDNILLKPGEEFVKEVEKRFAELADSGLGWAEYAPPYERMILEASRDSKKRSIGWMTRIKPLISAEKIILPLYSDGFNFSIMAISEDQGETWKPSLPLVGKGPIQPALIQKSNGDIVAMLRDSGDSPTQIQKSVSKDQGQSWTLAEKTEFPNTASVEILRLEDGRWWMVGNDLHNGRNQLALWSSENEGESWSSSLYLEFESDKTAQFSYPAMIQDPNGLVHITYSKHLPVGKTIQYRVLDPRKIQ</sequence>
<organism evidence="2 3">
    <name type="scientific">Algoriphagus antarcticus</name>
    <dbReference type="NCBI Taxonomy" id="238540"/>
    <lineage>
        <taxon>Bacteria</taxon>
        <taxon>Pseudomonadati</taxon>
        <taxon>Bacteroidota</taxon>
        <taxon>Cytophagia</taxon>
        <taxon>Cytophagales</taxon>
        <taxon>Cyclobacteriaceae</taxon>
        <taxon>Algoriphagus</taxon>
    </lineage>
</organism>
<gene>
    <name evidence="2" type="ORF">C8N25_103165</name>
</gene>
<name>A0A3E0E1B4_9BACT</name>
<keyword evidence="3" id="KW-1185">Reference proteome</keyword>
<accession>A0A3E0E1B4</accession>
<dbReference type="CDD" id="cd15482">
    <property type="entry name" value="Sialidase_non-viral"/>
    <property type="match status" value="1"/>
</dbReference>
<dbReference type="Proteomes" id="UP000256405">
    <property type="component" value="Unassembled WGS sequence"/>
</dbReference>
<feature type="domain" description="Sialidase" evidence="1">
    <location>
        <begin position="53"/>
        <end position="370"/>
    </location>
</feature>
<dbReference type="PANTHER" id="PTHR43752:SF2">
    <property type="entry name" value="BNR_ASP-BOX REPEAT FAMILY PROTEIN"/>
    <property type="match status" value="1"/>
</dbReference>
<dbReference type="AlphaFoldDB" id="A0A3E0E1B4"/>
<evidence type="ECO:0000259" key="1">
    <source>
        <dbReference type="Pfam" id="PF13088"/>
    </source>
</evidence>
<evidence type="ECO:0000313" key="2">
    <source>
        <dbReference type="EMBL" id="REG92087.1"/>
    </source>
</evidence>
<protein>
    <submittedName>
        <fullName evidence="2">Putative neuraminidase</fullName>
    </submittedName>
</protein>
<dbReference type="OrthoDB" id="41724at2"/>
<comment type="caution">
    <text evidence="2">The sequence shown here is derived from an EMBL/GenBank/DDBJ whole genome shotgun (WGS) entry which is preliminary data.</text>
</comment>
<proteinExistence type="predicted"/>
<dbReference type="PANTHER" id="PTHR43752">
    <property type="entry name" value="BNR/ASP-BOX REPEAT FAMILY PROTEIN"/>
    <property type="match status" value="1"/>
</dbReference>
<dbReference type="RefSeq" id="WP_086539354.1">
    <property type="nucleotide sequence ID" value="NZ_MSSW01000001.1"/>
</dbReference>